<feature type="non-terminal residue" evidence="1">
    <location>
        <position position="1"/>
    </location>
</feature>
<gene>
    <name evidence="1" type="ORF">S12H4_19547</name>
</gene>
<proteinExistence type="predicted"/>
<organism evidence="1">
    <name type="scientific">marine sediment metagenome</name>
    <dbReference type="NCBI Taxonomy" id="412755"/>
    <lineage>
        <taxon>unclassified sequences</taxon>
        <taxon>metagenomes</taxon>
        <taxon>ecological metagenomes</taxon>
    </lineage>
</organism>
<name>X1SZH5_9ZZZZ</name>
<comment type="caution">
    <text evidence="1">The sequence shown here is derived from an EMBL/GenBank/DDBJ whole genome shotgun (WGS) entry which is preliminary data.</text>
</comment>
<reference evidence="1" key="1">
    <citation type="journal article" date="2014" name="Front. Microbiol.">
        <title>High frequency of phylogenetically diverse reductive dehalogenase-homologous genes in deep subseafloor sedimentary metagenomes.</title>
        <authorList>
            <person name="Kawai M."/>
            <person name="Futagami T."/>
            <person name="Toyoda A."/>
            <person name="Takaki Y."/>
            <person name="Nishi S."/>
            <person name="Hori S."/>
            <person name="Arai W."/>
            <person name="Tsubouchi T."/>
            <person name="Morono Y."/>
            <person name="Uchiyama I."/>
            <person name="Ito T."/>
            <person name="Fujiyama A."/>
            <person name="Inagaki F."/>
            <person name="Takami H."/>
        </authorList>
    </citation>
    <scope>NUCLEOTIDE SEQUENCE</scope>
    <source>
        <strain evidence="1">Expedition CK06-06</strain>
    </source>
</reference>
<sequence>PDYIKITRPGGKIIYYCSQWCFSKIHKVKFVYGKQPAKGYIDWQKIYMGGW</sequence>
<evidence type="ECO:0000313" key="1">
    <source>
        <dbReference type="EMBL" id="GAI84521.1"/>
    </source>
</evidence>
<accession>X1SZH5</accession>
<dbReference type="EMBL" id="BARW01009785">
    <property type="protein sequence ID" value="GAI84521.1"/>
    <property type="molecule type" value="Genomic_DNA"/>
</dbReference>
<dbReference type="AlphaFoldDB" id="X1SZH5"/>
<protein>
    <submittedName>
        <fullName evidence="1">Uncharacterized protein</fullName>
    </submittedName>
</protein>